<feature type="region of interest" description="Disordered" evidence="1">
    <location>
        <begin position="240"/>
        <end position="270"/>
    </location>
</feature>
<accession>V9FSN4</accession>
<proteinExistence type="predicted"/>
<dbReference type="EMBL" id="ANIZ01000682">
    <property type="protein sequence ID" value="ETI53382.1"/>
    <property type="molecule type" value="Genomic_DNA"/>
</dbReference>
<dbReference type="HOGENOM" id="CLU_1032338_0_0_1"/>
<evidence type="ECO:0000313" key="3">
    <source>
        <dbReference type="Proteomes" id="UP000018721"/>
    </source>
</evidence>
<organism evidence="2 3">
    <name type="scientific">Phytophthora nicotianae P1569</name>
    <dbReference type="NCBI Taxonomy" id="1317065"/>
    <lineage>
        <taxon>Eukaryota</taxon>
        <taxon>Sar</taxon>
        <taxon>Stramenopiles</taxon>
        <taxon>Oomycota</taxon>
        <taxon>Peronosporomycetes</taxon>
        <taxon>Peronosporales</taxon>
        <taxon>Peronosporaceae</taxon>
        <taxon>Phytophthora</taxon>
    </lineage>
</organism>
<comment type="caution">
    <text evidence="2">The sequence shown here is derived from an EMBL/GenBank/DDBJ whole genome shotgun (WGS) entry which is preliminary data.</text>
</comment>
<reference evidence="2 3" key="1">
    <citation type="submission" date="2013-11" db="EMBL/GenBank/DDBJ databases">
        <title>The Genome Sequence of Phytophthora parasitica P1569.</title>
        <authorList>
            <consortium name="The Broad Institute Genomics Platform"/>
            <person name="Russ C."/>
            <person name="Tyler B."/>
            <person name="Panabieres F."/>
            <person name="Shan W."/>
            <person name="Tripathy S."/>
            <person name="Grunwald N."/>
            <person name="Machado M."/>
            <person name="Johnson C.S."/>
            <person name="Arredondo F."/>
            <person name="Hong C."/>
            <person name="Coffey M."/>
            <person name="Young S.K."/>
            <person name="Zeng Q."/>
            <person name="Gargeya S."/>
            <person name="Fitzgerald M."/>
            <person name="Abouelleil A."/>
            <person name="Alvarado L."/>
            <person name="Chapman S.B."/>
            <person name="Gainer-Dewar J."/>
            <person name="Goldberg J."/>
            <person name="Griggs A."/>
            <person name="Gujja S."/>
            <person name="Hansen M."/>
            <person name="Howarth C."/>
            <person name="Imamovic A."/>
            <person name="Ireland A."/>
            <person name="Larimer J."/>
            <person name="McCowan C."/>
            <person name="Murphy C."/>
            <person name="Pearson M."/>
            <person name="Poon T.W."/>
            <person name="Priest M."/>
            <person name="Roberts A."/>
            <person name="Saif S."/>
            <person name="Shea T."/>
            <person name="Sykes S."/>
            <person name="Wortman J."/>
            <person name="Nusbaum C."/>
            <person name="Birren B."/>
        </authorList>
    </citation>
    <scope>NUCLEOTIDE SEQUENCE [LARGE SCALE GENOMIC DNA]</scope>
    <source>
        <strain evidence="2 3">P1569</strain>
    </source>
</reference>
<dbReference type="PANTHER" id="PTHR45023">
    <property type="match status" value="1"/>
</dbReference>
<keyword evidence="3" id="KW-1185">Reference proteome</keyword>
<gene>
    <name evidence="2" type="ORF">F443_03659</name>
</gene>
<name>V9FSN4_PHYNI</name>
<evidence type="ECO:0000256" key="1">
    <source>
        <dbReference type="SAM" id="MobiDB-lite"/>
    </source>
</evidence>
<protein>
    <submittedName>
        <fullName evidence="2">Uncharacterized protein</fullName>
    </submittedName>
</protein>
<dbReference type="AlphaFoldDB" id="V9FSN4"/>
<dbReference type="PANTHER" id="PTHR45023:SF4">
    <property type="entry name" value="GLYCINE-RICH PROTEIN-RELATED"/>
    <property type="match status" value="1"/>
</dbReference>
<dbReference type="Proteomes" id="UP000018721">
    <property type="component" value="Unassembled WGS sequence"/>
</dbReference>
<sequence length="270" mass="30802">MGRGRRWSTAEDEVLIRAYLHISQSPIDGMEQKAATFWKNILDASTAWLSRLPRTTTGPFRQFAITVWKECRRPSQRYSRPVCSTRRLLFTFESCWQILRKSQKFMDGISCTSDASSCGNGATTEEMNRPEGRKKAKLALAADTEESSILKQLDHDNKMRNDAFLAETKRKNDLIEEQMTIDLFRTNIESDESKAFFFSFMRNKKRLGAILAGPNIPVFSNNSGDECYPGGDSVVLDKERRCESQHRPEAHVAKDRQDEGVMSRDAEGLE</sequence>
<evidence type="ECO:0000313" key="2">
    <source>
        <dbReference type="EMBL" id="ETI53382.1"/>
    </source>
</evidence>